<dbReference type="SUPFAM" id="SSF48264">
    <property type="entry name" value="Cytochrome P450"/>
    <property type="match status" value="1"/>
</dbReference>
<dbReference type="InterPro" id="IPR036396">
    <property type="entry name" value="Cyt_P450_sf"/>
</dbReference>
<keyword evidence="5" id="KW-1185">Reference proteome</keyword>
<dbReference type="CDD" id="cd11030">
    <property type="entry name" value="CYP105-like"/>
    <property type="match status" value="1"/>
</dbReference>
<gene>
    <name evidence="4" type="ORF">ACFORO_01775</name>
</gene>
<dbReference type="RefSeq" id="WP_377868920.1">
    <property type="nucleotide sequence ID" value="NZ_JBHMAY010000010.1"/>
</dbReference>
<dbReference type="InterPro" id="IPR001128">
    <property type="entry name" value="Cyt_P450"/>
</dbReference>
<dbReference type="GO" id="GO:0016491">
    <property type="term" value="F:oxidoreductase activity"/>
    <property type="evidence" value="ECO:0007669"/>
    <property type="project" value="UniProtKB-KW"/>
</dbReference>
<comment type="similarity">
    <text evidence="1 2">Belongs to the cytochrome P450 family.</text>
</comment>
<keyword evidence="2" id="KW-0349">Heme</keyword>
<evidence type="ECO:0000313" key="5">
    <source>
        <dbReference type="Proteomes" id="UP001595764"/>
    </source>
</evidence>
<keyword evidence="2" id="KW-0408">Iron</keyword>
<accession>A0ABV7Q9C8</accession>
<reference evidence="5" key="1">
    <citation type="journal article" date="2019" name="Int. J. Syst. Evol. Microbiol.">
        <title>The Global Catalogue of Microorganisms (GCM) 10K type strain sequencing project: providing services to taxonomists for standard genome sequencing and annotation.</title>
        <authorList>
            <consortium name="The Broad Institute Genomics Platform"/>
            <consortium name="The Broad Institute Genome Sequencing Center for Infectious Disease"/>
            <person name="Wu L."/>
            <person name="Ma J."/>
        </authorList>
    </citation>
    <scope>NUCLEOTIDE SEQUENCE [LARGE SCALE GENOMIC DNA]</scope>
    <source>
        <strain evidence="5">CGMCC 4.7682</strain>
    </source>
</reference>
<dbReference type="PANTHER" id="PTHR46696:SF1">
    <property type="entry name" value="CYTOCHROME P450 YJIB-RELATED"/>
    <property type="match status" value="1"/>
</dbReference>
<dbReference type="Proteomes" id="UP001595764">
    <property type="component" value="Unassembled WGS sequence"/>
</dbReference>
<sequence length="414" mass="45330">MTNSETFPMARAAGCPFAPAPGLTSRAPVSRVRLWDGSEPWLITRYAEVRAVLADPRVSVDVTQPGFPHTNAVSKARDAQMKTLMQMDPPEHTAQRRVLAPEFTVRKMAALRPRIQQLVDDLLDRMLAGPNPADLVEAFAMPLPSLVICELLGVPYADRDFFQGVARTLVMDDPDPARAVAASEELNSYLEDIVAAKAAEPGDDLLSKLAVEQREAMTPHEIAVLGQLLLVAGHDTTAAMIALGTAVLVTHREQFHDASADPVEELLRYLSITHTEARRVALADLEIGGQLIRAGEGIVAVKSTANRDPLAFPDPDRVDLRRSARHHVAFGYGRHLCLGAPLARLELEIAYATLRRRVPTMELAVPLDRLEFKENAIFYSVRELPVRWASTLTTVPPGSSTKNRRTPQDSSVSG</sequence>
<keyword evidence="2" id="KW-0479">Metal-binding</keyword>
<dbReference type="EC" id="1.14.-.-" evidence="4"/>
<comment type="caution">
    <text evidence="4">The sequence shown here is derived from an EMBL/GenBank/DDBJ whole genome shotgun (WGS) entry which is preliminary data.</text>
</comment>
<feature type="region of interest" description="Disordered" evidence="3">
    <location>
        <begin position="392"/>
        <end position="414"/>
    </location>
</feature>
<dbReference type="InterPro" id="IPR017972">
    <property type="entry name" value="Cyt_P450_CS"/>
</dbReference>
<organism evidence="4 5">
    <name type="scientific">Amycolatopsis halotolerans</name>
    <dbReference type="NCBI Taxonomy" id="330083"/>
    <lineage>
        <taxon>Bacteria</taxon>
        <taxon>Bacillati</taxon>
        <taxon>Actinomycetota</taxon>
        <taxon>Actinomycetes</taxon>
        <taxon>Pseudonocardiales</taxon>
        <taxon>Pseudonocardiaceae</taxon>
        <taxon>Amycolatopsis</taxon>
    </lineage>
</organism>
<name>A0ABV7Q9C8_9PSEU</name>
<dbReference type="Gene3D" id="1.10.630.10">
    <property type="entry name" value="Cytochrome P450"/>
    <property type="match status" value="1"/>
</dbReference>
<evidence type="ECO:0000256" key="3">
    <source>
        <dbReference type="SAM" id="MobiDB-lite"/>
    </source>
</evidence>
<keyword evidence="2" id="KW-0503">Monooxygenase</keyword>
<dbReference type="Pfam" id="PF00067">
    <property type="entry name" value="p450"/>
    <property type="match status" value="1"/>
</dbReference>
<evidence type="ECO:0000313" key="4">
    <source>
        <dbReference type="EMBL" id="MFC3508880.1"/>
    </source>
</evidence>
<dbReference type="PROSITE" id="PS00086">
    <property type="entry name" value="CYTOCHROME_P450"/>
    <property type="match status" value="1"/>
</dbReference>
<dbReference type="PANTHER" id="PTHR46696">
    <property type="entry name" value="P450, PUTATIVE (EUROFUNG)-RELATED"/>
    <property type="match status" value="1"/>
</dbReference>
<evidence type="ECO:0000256" key="2">
    <source>
        <dbReference type="RuleBase" id="RU000461"/>
    </source>
</evidence>
<dbReference type="InterPro" id="IPR002397">
    <property type="entry name" value="Cyt_P450_B"/>
</dbReference>
<proteinExistence type="inferred from homology"/>
<feature type="compositionally biased region" description="Polar residues" evidence="3">
    <location>
        <begin position="392"/>
        <end position="401"/>
    </location>
</feature>
<dbReference type="PRINTS" id="PR00385">
    <property type="entry name" value="P450"/>
</dbReference>
<dbReference type="PRINTS" id="PR00359">
    <property type="entry name" value="BP450"/>
</dbReference>
<evidence type="ECO:0000256" key="1">
    <source>
        <dbReference type="ARBA" id="ARBA00010617"/>
    </source>
</evidence>
<keyword evidence="2 4" id="KW-0560">Oxidoreductase</keyword>
<dbReference type="EMBL" id="JBHRWI010000003">
    <property type="protein sequence ID" value="MFC3508880.1"/>
    <property type="molecule type" value="Genomic_DNA"/>
</dbReference>
<protein>
    <submittedName>
        <fullName evidence="4">Cytochrome P450</fullName>
        <ecNumber evidence="4">1.14.-.-</ecNumber>
    </submittedName>
</protein>